<feature type="non-terminal residue" evidence="1">
    <location>
        <position position="94"/>
    </location>
</feature>
<protein>
    <submittedName>
        <fullName evidence="1">Hypothetical cytochrome c family protein</fullName>
    </submittedName>
</protein>
<organism evidence="1">
    <name type="scientific">sediment metagenome</name>
    <dbReference type="NCBI Taxonomy" id="749907"/>
    <lineage>
        <taxon>unclassified sequences</taxon>
        <taxon>metagenomes</taxon>
        <taxon>ecological metagenomes</taxon>
    </lineage>
</organism>
<gene>
    <name evidence="1" type="ORF">LDC_0738</name>
</gene>
<dbReference type="SUPFAM" id="SSF48695">
    <property type="entry name" value="Multiheme cytochromes"/>
    <property type="match status" value="1"/>
</dbReference>
<dbReference type="Gene3D" id="3.90.10.10">
    <property type="entry name" value="Cytochrome C3"/>
    <property type="match status" value="1"/>
</dbReference>
<evidence type="ECO:0000313" key="1">
    <source>
        <dbReference type="EMBL" id="EFK97224.1"/>
    </source>
</evidence>
<name>D9PGU1_9ZZZZ</name>
<accession>D9PGU1</accession>
<proteinExistence type="predicted"/>
<dbReference type="InterPro" id="IPR036280">
    <property type="entry name" value="Multihaem_cyt_sf"/>
</dbReference>
<sequence length="94" mass="9854">MLLVALLALVGGIAYAQSAAPPAAGTDPSLAFDHATTGFVLTGQHIQARCESCHTQGVFRGTPRDCASCHRNATRFGAMQFPVKHIPTTQACDT</sequence>
<reference evidence="1" key="1">
    <citation type="submission" date="2010-07" db="EMBL/GenBank/DDBJ databases">
        <authorList>
            <consortium name="CONSOLIDER consortium CSD2007-00005"/>
            <person name="Guazzaroni M.-E."/>
            <person name="Richter M."/>
            <person name="Garcia-Salamanca A."/>
            <person name="Yarza P."/>
            <person name="Ferrer M."/>
        </authorList>
    </citation>
    <scope>NUCLEOTIDE SEQUENCE</scope>
</reference>
<comment type="caution">
    <text evidence="1">The sequence shown here is derived from an EMBL/GenBank/DDBJ whole genome shotgun (WGS) entry which is preliminary data.</text>
</comment>
<dbReference type="AlphaFoldDB" id="D9PGU1"/>
<dbReference type="EMBL" id="ADZX01000311">
    <property type="protein sequence ID" value="EFK97224.1"/>
    <property type="molecule type" value="Genomic_DNA"/>
</dbReference>
<reference evidence="1" key="2">
    <citation type="journal article" date="2011" name="Microb. Ecol.">
        <title>Taxonomic and Functional Metagenomic Profiling of the Microbial Community in the Anoxic Sediment of a Sub-saline Shallow Lake (Laguna de Carrizo, Central Spain).</title>
        <authorList>
            <person name="Ferrer M."/>
            <person name="Guazzaroni M.E."/>
            <person name="Richter M."/>
            <person name="Garcia-Salamanca A."/>
            <person name="Yarza P."/>
            <person name="Suarez-Suarez A."/>
            <person name="Solano J."/>
            <person name="Alcaide M."/>
            <person name="van Dillewijn P."/>
            <person name="Molina-Henares M.A."/>
            <person name="Lopez-Cortes N."/>
            <person name="Al-Ramahi Y."/>
            <person name="Guerrero C."/>
            <person name="Acosta A."/>
            <person name="de Eugenio L.I."/>
            <person name="Martinez V."/>
            <person name="Marques S."/>
            <person name="Rojo F."/>
            <person name="Santero E."/>
            <person name="Genilloud O."/>
            <person name="Perez-Perez J."/>
            <person name="Rossello-Mora R."/>
            <person name="Ramos J.L."/>
        </authorList>
    </citation>
    <scope>NUCLEOTIDE SEQUENCE</scope>
</reference>